<keyword evidence="5" id="KW-0560">Oxidoreductase</keyword>
<evidence type="ECO:0000313" key="6">
    <source>
        <dbReference type="EMBL" id="CAJ54782.1"/>
    </source>
</evidence>
<comment type="pathway">
    <text evidence="5">Isoprenoid biosynthesis; dimethylallyl diphosphate biosynthesis; dimethylallyl diphosphate from (2E)-4-hydroxy-3-methylbutenyl diphosphate: step 1/1.</text>
</comment>
<feature type="binding site" evidence="5">
    <location>
        <position position="20"/>
    </location>
    <ligand>
        <name>[4Fe-4S] cluster</name>
        <dbReference type="ChEBI" id="CHEBI:49883"/>
    </ligand>
</feature>
<proteinExistence type="inferred from homology"/>
<dbReference type="AlphaFoldDB" id="Q1MQE5"/>
<feature type="binding site" evidence="5">
    <location>
        <position position="231"/>
    </location>
    <ligand>
        <name>isopentenyl diphosphate</name>
        <dbReference type="ChEBI" id="CHEBI:128769"/>
    </ligand>
</feature>
<evidence type="ECO:0000256" key="1">
    <source>
        <dbReference type="ARBA" id="ARBA00022485"/>
    </source>
</evidence>
<dbReference type="UniPathway" id="UPA00059">
    <property type="reaction ID" value="UER00105"/>
</dbReference>
<feature type="binding site" evidence="5">
    <location>
        <position position="52"/>
    </location>
    <ligand>
        <name>dimethylallyl diphosphate</name>
        <dbReference type="ChEBI" id="CHEBI:57623"/>
    </ligand>
</feature>
<comment type="cofactor">
    <cofactor evidence="5">
        <name>[4Fe-4S] cluster</name>
        <dbReference type="ChEBI" id="CHEBI:49883"/>
    </cofactor>
    <text evidence="5">Binds 1 [4Fe-4S] cluster per subunit.</text>
</comment>
<evidence type="ECO:0000256" key="3">
    <source>
        <dbReference type="ARBA" id="ARBA00023004"/>
    </source>
</evidence>
<dbReference type="GO" id="GO:0019288">
    <property type="term" value="P:isopentenyl diphosphate biosynthetic process, methylerythritol 4-phosphate pathway"/>
    <property type="evidence" value="ECO:0007669"/>
    <property type="project" value="UniProtKB-UniRule"/>
</dbReference>
<feature type="binding site" evidence="5">
    <location>
        <position position="276"/>
    </location>
    <ligand>
        <name>(2E)-4-hydroxy-3-methylbut-2-enyl diphosphate</name>
        <dbReference type="ChEBI" id="CHEBI:128753"/>
    </ligand>
</feature>
<feature type="binding site" evidence="5">
    <location>
        <position position="233"/>
    </location>
    <ligand>
        <name>(2E)-4-hydroxy-3-methylbut-2-enyl diphosphate</name>
        <dbReference type="ChEBI" id="CHEBI:128753"/>
    </ligand>
</feature>
<feature type="binding site" evidence="5">
    <location>
        <position position="276"/>
    </location>
    <ligand>
        <name>isopentenyl diphosphate</name>
        <dbReference type="ChEBI" id="CHEBI:128769"/>
    </ligand>
</feature>
<dbReference type="GO" id="GO:0005840">
    <property type="term" value="C:ribosome"/>
    <property type="evidence" value="ECO:0007669"/>
    <property type="project" value="UniProtKB-KW"/>
</dbReference>
<feature type="binding site" evidence="5">
    <location>
        <position position="52"/>
    </location>
    <ligand>
        <name>(2E)-4-hydroxy-3-methylbut-2-enyl diphosphate</name>
        <dbReference type="ChEBI" id="CHEBI:128753"/>
    </ligand>
</feature>
<dbReference type="EC" id="1.17.7.4" evidence="5"/>
<feature type="binding site" evidence="5">
    <location>
        <position position="107"/>
    </location>
    <ligand>
        <name>[4Fe-4S] cluster</name>
        <dbReference type="ChEBI" id="CHEBI:49883"/>
    </ligand>
</feature>
<comment type="catalytic activity">
    <reaction evidence="5">
        <text>isopentenyl diphosphate + 2 oxidized [2Fe-2S]-[ferredoxin] + H2O = (2E)-4-hydroxy-3-methylbut-2-enyl diphosphate + 2 reduced [2Fe-2S]-[ferredoxin] + 2 H(+)</text>
        <dbReference type="Rhea" id="RHEA:24488"/>
        <dbReference type="Rhea" id="RHEA-COMP:10000"/>
        <dbReference type="Rhea" id="RHEA-COMP:10001"/>
        <dbReference type="ChEBI" id="CHEBI:15377"/>
        <dbReference type="ChEBI" id="CHEBI:15378"/>
        <dbReference type="ChEBI" id="CHEBI:33737"/>
        <dbReference type="ChEBI" id="CHEBI:33738"/>
        <dbReference type="ChEBI" id="CHEBI:128753"/>
        <dbReference type="ChEBI" id="CHEBI:128769"/>
        <dbReference type="EC" id="1.17.7.4"/>
    </reaction>
</comment>
<comment type="function">
    <text evidence="5">Catalyzes the conversion of 1-hydroxy-2-methyl-2-(E)-butenyl 4-diphosphate (HMBPP) into a mixture of isopentenyl diphosphate (IPP) and dimethylallyl diphosphate (DMAPP). Acts in the terminal step of the DOXP/MEP pathway for isoprenoid precursor biosynthesis.</text>
</comment>
<dbReference type="CDD" id="cd13944">
    <property type="entry name" value="lytB_ispH"/>
    <property type="match status" value="1"/>
</dbReference>
<keyword evidence="3 5" id="KW-0408">Iron</keyword>
<feature type="binding site" evidence="5">
    <location>
        <position position="85"/>
    </location>
    <ligand>
        <name>(2E)-4-hydroxy-3-methylbut-2-enyl diphosphate</name>
        <dbReference type="ChEBI" id="CHEBI:128753"/>
    </ligand>
</feature>
<feature type="binding site" evidence="5">
    <location>
        <position position="175"/>
    </location>
    <ligand>
        <name>(2E)-4-hydroxy-3-methylbut-2-enyl diphosphate</name>
        <dbReference type="ChEBI" id="CHEBI:128753"/>
    </ligand>
</feature>
<feature type="binding site" evidence="5">
    <location>
        <position position="85"/>
    </location>
    <ligand>
        <name>isopentenyl diphosphate</name>
        <dbReference type="ChEBI" id="CHEBI:128769"/>
    </ligand>
</feature>
<dbReference type="Gene3D" id="3.40.50.11270">
    <property type="match status" value="1"/>
</dbReference>
<dbReference type="HAMAP" id="MF_00191">
    <property type="entry name" value="IspH"/>
    <property type="match status" value="1"/>
</dbReference>
<dbReference type="UniPathway" id="UPA00056">
    <property type="reaction ID" value="UER00097"/>
</dbReference>
<feature type="binding site" evidence="5">
    <location>
        <position position="233"/>
    </location>
    <ligand>
        <name>isopentenyl diphosphate</name>
        <dbReference type="ChEBI" id="CHEBI:128769"/>
    </ligand>
</feature>
<keyword evidence="7" id="KW-1185">Reference proteome</keyword>
<dbReference type="STRING" id="363253.LI0728"/>
<comment type="catalytic activity">
    <reaction evidence="5">
        <text>dimethylallyl diphosphate + 2 oxidized [2Fe-2S]-[ferredoxin] + H2O = (2E)-4-hydroxy-3-methylbut-2-enyl diphosphate + 2 reduced [2Fe-2S]-[ferredoxin] + 2 H(+)</text>
        <dbReference type="Rhea" id="RHEA:24825"/>
        <dbReference type="Rhea" id="RHEA-COMP:10000"/>
        <dbReference type="Rhea" id="RHEA-COMP:10001"/>
        <dbReference type="ChEBI" id="CHEBI:15377"/>
        <dbReference type="ChEBI" id="CHEBI:15378"/>
        <dbReference type="ChEBI" id="CHEBI:33737"/>
        <dbReference type="ChEBI" id="CHEBI:33738"/>
        <dbReference type="ChEBI" id="CHEBI:57623"/>
        <dbReference type="ChEBI" id="CHEBI:128753"/>
        <dbReference type="EC" id="1.17.7.4"/>
    </reaction>
</comment>
<keyword evidence="6" id="KW-0689">Ribosomal protein</keyword>
<feature type="binding site" evidence="5">
    <location>
        <position position="233"/>
    </location>
    <ligand>
        <name>dimethylallyl diphosphate</name>
        <dbReference type="ChEBI" id="CHEBI:57623"/>
    </ligand>
</feature>
<dbReference type="GO" id="GO:0016114">
    <property type="term" value="P:terpenoid biosynthetic process"/>
    <property type="evidence" value="ECO:0007669"/>
    <property type="project" value="UniProtKB-UniRule"/>
</dbReference>
<dbReference type="GO" id="GO:0051539">
    <property type="term" value="F:4 iron, 4 sulfur cluster binding"/>
    <property type="evidence" value="ECO:0007669"/>
    <property type="project" value="UniProtKB-UniRule"/>
</dbReference>
<dbReference type="GO" id="GO:0050992">
    <property type="term" value="P:dimethylallyl diphosphate biosynthetic process"/>
    <property type="evidence" value="ECO:0007669"/>
    <property type="project" value="UniProtKB-UniRule"/>
</dbReference>
<keyword evidence="5" id="KW-0414">Isoprene biosynthesis</keyword>
<comment type="pathway">
    <text evidence="5">Isoprenoid biosynthesis; isopentenyl diphosphate biosynthesis via DXP pathway; isopentenyl diphosphate from 1-deoxy-D-xylulose 5-phosphate: step 6/6.</text>
</comment>
<dbReference type="PANTHER" id="PTHR30426">
    <property type="entry name" value="4-HYDROXY-3-METHYLBUT-2-ENYL DIPHOSPHATE REDUCTASE"/>
    <property type="match status" value="1"/>
</dbReference>
<reference evidence="6 7" key="1">
    <citation type="submission" date="2005-11" db="EMBL/GenBank/DDBJ databases">
        <title>The complete genome sequence of Lawsonia intracellularis: the causative agent of proliferative enteropathy.</title>
        <authorList>
            <person name="Kaur K."/>
            <person name="Zhang Q."/>
            <person name="Beckler D."/>
            <person name="Munir S."/>
            <person name="Li L."/>
            <person name="Kinsley K."/>
            <person name="Herron L."/>
            <person name="Peterson A."/>
            <person name="May B."/>
            <person name="Singh S."/>
            <person name="Gebhart C."/>
            <person name="Kapur V."/>
        </authorList>
    </citation>
    <scope>NUCLEOTIDE SEQUENCE [LARGE SCALE GENOMIC DNA]</scope>
    <source>
        <strain evidence="6 7">PHE/MN1-00</strain>
    </source>
</reference>
<feature type="binding site" evidence="5">
    <location>
        <position position="85"/>
    </location>
    <ligand>
        <name>dimethylallyl diphosphate</name>
        <dbReference type="ChEBI" id="CHEBI:57623"/>
    </ligand>
</feature>
<dbReference type="Proteomes" id="UP000002430">
    <property type="component" value="Chromosome"/>
</dbReference>
<feature type="binding site" evidence="5">
    <location>
        <position position="135"/>
    </location>
    <ligand>
        <name>dimethylallyl diphosphate</name>
        <dbReference type="ChEBI" id="CHEBI:57623"/>
    </ligand>
</feature>
<dbReference type="Pfam" id="PF02401">
    <property type="entry name" value="LYTB"/>
    <property type="match status" value="1"/>
</dbReference>
<dbReference type="InterPro" id="IPR003451">
    <property type="entry name" value="LytB/IspH"/>
</dbReference>
<evidence type="ECO:0000256" key="5">
    <source>
        <dbReference type="HAMAP-Rule" id="MF_00191"/>
    </source>
</evidence>
<feature type="active site" description="Proton donor" evidence="5">
    <location>
        <position position="137"/>
    </location>
</feature>
<accession>Q1MQE5</accession>
<feature type="binding site" evidence="5">
    <location>
        <position position="135"/>
    </location>
    <ligand>
        <name>(2E)-4-hydroxy-3-methylbut-2-enyl diphosphate</name>
        <dbReference type="ChEBI" id="CHEBI:128753"/>
    </ligand>
</feature>
<keyword evidence="4 5" id="KW-0411">Iron-sulfur</keyword>
<keyword evidence="6" id="KW-0687">Ribonucleoprotein</keyword>
<gene>
    <name evidence="6" type="primary">lytB</name>
    <name evidence="5" type="synonym">ispH</name>
    <name evidence="6" type="ordered locus">LI0728</name>
</gene>
<feature type="binding site" evidence="5">
    <location>
        <position position="135"/>
    </location>
    <ligand>
        <name>isopentenyl diphosphate</name>
        <dbReference type="ChEBI" id="CHEBI:128769"/>
    </ligand>
</feature>
<feature type="binding site" evidence="5">
    <location>
        <position position="52"/>
    </location>
    <ligand>
        <name>isopentenyl diphosphate</name>
        <dbReference type="ChEBI" id="CHEBI:128769"/>
    </ligand>
</feature>
<feature type="binding site" evidence="5">
    <location>
        <position position="231"/>
    </location>
    <ligand>
        <name>dimethylallyl diphosphate</name>
        <dbReference type="ChEBI" id="CHEBI:57623"/>
    </ligand>
</feature>
<dbReference type="GO" id="GO:0046872">
    <property type="term" value="F:metal ion binding"/>
    <property type="evidence" value="ECO:0007669"/>
    <property type="project" value="UniProtKB-KW"/>
</dbReference>
<keyword evidence="1 5" id="KW-0004">4Fe-4S</keyword>
<comment type="caution">
    <text evidence="5">Lacks conserved residue(s) required for the propagation of feature annotation.</text>
</comment>
<dbReference type="NCBIfam" id="TIGR00216">
    <property type="entry name" value="ispH_lytB"/>
    <property type="match status" value="1"/>
</dbReference>
<dbReference type="GO" id="GO:0051745">
    <property type="term" value="F:4-hydroxy-3-methylbut-2-enyl diphosphate reductase activity"/>
    <property type="evidence" value="ECO:0007669"/>
    <property type="project" value="UniProtKB-UniRule"/>
</dbReference>
<evidence type="ECO:0000313" key="7">
    <source>
        <dbReference type="Proteomes" id="UP000002430"/>
    </source>
</evidence>
<name>Q1MQE5_LAWIP</name>
<comment type="similarity">
    <text evidence="5">Belongs to the IspH family.</text>
</comment>
<keyword evidence="2 5" id="KW-0479">Metal-binding</keyword>
<dbReference type="PANTHER" id="PTHR30426:SF0">
    <property type="entry name" value="4-HYDROXY-3-METHYLBUT-2-ENYL DIPHOSPHATE REDUCTASE"/>
    <property type="match status" value="1"/>
</dbReference>
<evidence type="ECO:0000256" key="4">
    <source>
        <dbReference type="ARBA" id="ARBA00023014"/>
    </source>
</evidence>
<evidence type="ECO:0000256" key="2">
    <source>
        <dbReference type="ARBA" id="ARBA00022723"/>
    </source>
</evidence>
<sequence length="294" mass="32722">MIIKVEKYMQVIRAKTAGTCWGVDLALRKLSQSIENKEKANTRFVMYGLIIHNPQVIVEYKAQGVICVDSIEEVRAGDTVIIRAHGIPIYEEQQLTDIGINLIDATCPKVKKTQLAIANATNSETILLLFGEANHPEVKGLISYSQGPFHVFDTKQFVEDFDNSQNKTIVLASQTTQDEITFKEIQEILHQKGIQPVILNTICDATYKRQRELLSITEQVNTMVVVGGFTSGNTRRLVELSKAKGIKTFHIETVDALYGNNELDQNDIIGLTGGASTPKQLIDKVEDFLSNNLS</sequence>
<dbReference type="EMBL" id="AM180252">
    <property type="protein sequence ID" value="CAJ54782.1"/>
    <property type="molecule type" value="Genomic_DNA"/>
</dbReference>
<dbReference type="KEGG" id="lip:LI0728"/>
<organism evidence="6 7">
    <name type="scientific">Lawsonia intracellularis (strain PHE/MN1-00)</name>
    <dbReference type="NCBI Taxonomy" id="363253"/>
    <lineage>
        <taxon>Bacteria</taxon>
        <taxon>Pseudomonadati</taxon>
        <taxon>Thermodesulfobacteriota</taxon>
        <taxon>Desulfovibrionia</taxon>
        <taxon>Desulfovibrionales</taxon>
        <taxon>Desulfovibrionaceae</taxon>
        <taxon>Lawsonia</taxon>
    </lineage>
</organism>
<dbReference type="Gene3D" id="3.40.1010.20">
    <property type="entry name" value="4-hydroxy-3-methylbut-2-enyl diphosphate reductase, catalytic domain"/>
    <property type="match status" value="2"/>
</dbReference>
<dbReference type="HOGENOM" id="CLU_027486_0_1_7"/>
<dbReference type="eggNOG" id="COG0761">
    <property type="taxonomic scope" value="Bacteria"/>
</dbReference>
<feature type="binding site" evidence="5">
    <location>
        <position position="231"/>
    </location>
    <ligand>
        <name>(2E)-4-hydroxy-3-methylbut-2-enyl diphosphate</name>
        <dbReference type="ChEBI" id="CHEBI:128753"/>
    </ligand>
</feature>
<feature type="binding site" evidence="5">
    <location>
        <position position="276"/>
    </location>
    <ligand>
        <name>dimethylallyl diphosphate</name>
        <dbReference type="ChEBI" id="CHEBI:57623"/>
    </ligand>
</feature>
<protein>
    <recommendedName>
        <fullName evidence="5">4-hydroxy-3-methylbut-2-enyl diphosphate reductase</fullName>
        <shortName evidence="5">HMBPP reductase</shortName>
        <ecNumber evidence="5">1.17.7.4</ecNumber>
    </recommendedName>
</protein>
<feature type="binding site" evidence="5">
    <location>
        <position position="203"/>
    </location>
    <ligand>
        <name>[4Fe-4S] cluster</name>
        <dbReference type="ChEBI" id="CHEBI:49883"/>
    </ligand>
</feature>